<dbReference type="Proteomes" id="UP001059596">
    <property type="component" value="Chromosome 3R"/>
</dbReference>
<gene>
    <name evidence="1" type="ORF">M5D96_001356</name>
</gene>
<feature type="non-terminal residue" evidence="1">
    <location>
        <position position="1"/>
    </location>
</feature>
<name>A0A9P9YXZ5_9MUSC</name>
<sequence length="98" mass="10929">TKVPSVVIPIEAGQGNNKPTAKVQLQELQDRQKKKKMESVVTWKSDTFVELNQLENCKQKPMPCRALTGLRIQLDSIPHRHAIFRSTGSCSTMGIGII</sequence>
<protein>
    <submittedName>
        <fullName evidence="1">Uncharacterized protein</fullName>
    </submittedName>
</protein>
<organism evidence="1 2">
    <name type="scientific">Drosophila gunungcola</name>
    <name type="common">fruit fly</name>
    <dbReference type="NCBI Taxonomy" id="103775"/>
    <lineage>
        <taxon>Eukaryota</taxon>
        <taxon>Metazoa</taxon>
        <taxon>Ecdysozoa</taxon>
        <taxon>Arthropoda</taxon>
        <taxon>Hexapoda</taxon>
        <taxon>Insecta</taxon>
        <taxon>Pterygota</taxon>
        <taxon>Neoptera</taxon>
        <taxon>Endopterygota</taxon>
        <taxon>Diptera</taxon>
        <taxon>Brachycera</taxon>
        <taxon>Muscomorpha</taxon>
        <taxon>Ephydroidea</taxon>
        <taxon>Drosophilidae</taxon>
        <taxon>Drosophila</taxon>
        <taxon>Sophophora</taxon>
    </lineage>
</organism>
<evidence type="ECO:0000313" key="1">
    <source>
        <dbReference type="EMBL" id="KAI8045177.1"/>
    </source>
</evidence>
<comment type="caution">
    <text evidence="1">The sequence shown here is derived from an EMBL/GenBank/DDBJ whole genome shotgun (WGS) entry which is preliminary data.</text>
</comment>
<keyword evidence="2" id="KW-1185">Reference proteome</keyword>
<reference evidence="1" key="1">
    <citation type="journal article" date="2023" name="Genome Biol. Evol.">
        <title>Long-read-based Genome Assembly of Drosophila gunungcola Reveals Fewer Chemosensory Genes in Flower-breeding Species.</title>
        <authorList>
            <person name="Negi A."/>
            <person name="Liao B.Y."/>
            <person name="Yeh S.D."/>
        </authorList>
    </citation>
    <scope>NUCLEOTIDE SEQUENCE</scope>
    <source>
        <strain evidence="1">Sukarami</strain>
    </source>
</reference>
<evidence type="ECO:0000313" key="2">
    <source>
        <dbReference type="Proteomes" id="UP001059596"/>
    </source>
</evidence>
<accession>A0A9P9YXZ5</accession>
<proteinExistence type="predicted"/>
<dbReference type="EMBL" id="JAMKOV010000001">
    <property type="protein sequence ID" value="KAI8045177.1"/>
    <property type="molecule type" value="Genomic_DNA"/>
</dbReference>
<dbReference type="AlphaFoldDB" id="A0A9P9YXZ5"/>